<reference evidence="4 5" key="1">
    <citation type="submission" date="2017-04" db="EMBL/GenBank/DDBJ databases">
        <title>Draft Aigarchaeota genome from a New Zealand hot spring.</title>
        <authorList>
            <person name="Reysenbach A.-L."/>
            <person name="Donaho J.A."/>
            <person name="Gerhart J."/>
            <person name="Kelley J.F."/>
            <person name="Kouba K."/>
            <person name="Podar M."/>
            <person name="Stott M."/>
        </authorList>
    </citation>
    <scope>NUCLEOTIDE SEQUENCE [LARGE SCALE GENOMIC DNA]</scope>
    <source>
        <strain evidence="4">NZ13_MG1</strain>
    </source>
</reference>
<dbReference type="HAMAP" id="MF_01940">
    <property type="entry name" value="RNA_CPDase"/>
    <property type="match status" value="1"/>
</dbReference>
<comment type="catalytic activity">
    <reaction evidence="2">
        <text>a 3'-end 2',3'-cyclophospho-ribonucleotide-RNA + H2O = a 3'-end 2'-phospho-ribonucleotide-RNA + H(+)</text>
        <dbReference type="Rhea" id="RHEA:11828"/>
        <dbReference type="Rhea" id="RHEA-COMP:10464"/>
        <dbReference type="Rhea" id="RHEA-COMP:17353"/>
        <dbReference type="ChEBI" id="CHEBI:15377"/>
        <dbReference type="ChEBI" id="CHEBI:15378"/>
        <dbReference type="ChEBI" id="CHEBI:83064"/>
        <dbReference type="ChEBI" id="CHEBI:173113"/>
        <dbReference type="EC" id="3.1.4.58"/>
    </reaction>
</comment>
<protein>
    <recommendedName>
        <fullName evidence="2">RNA 2',3'-cyclic phosphodiesterase</fullName>
        <shortName evidence="2">RNA 2',3'-CPDase</shortName>
        <ecNumber evidence="2">3.1.4.58</ecNumber>
    </recommendedName>
</protein>
<dbReference type="EMBL" id="NDWU01000016">
    <property type="protein sequence ID" value="PUA31516.1"/>
    <property type="molecule type" value="Genomic_DNA"/>
</dbReference>
<dbReference type="AlphaFoldDB" id="A0A2R7Y1U8"/>
<dbReference type="InterPro" id="IPR014051">
    <property type="entry name" value="Phosphoesterase_HXTX"/>
</dbReference>
<feature type="domain" description="Phosphoesterase HXTX" evidence="3">
    <location>
        <begin position="17"/>
        <end position="96"/>
    </location>
</feature>
<feature type="domain" description="Phosphoesterase HXTX" evidence="3">
    <location>
        <begin position="99"/>
        <end position="181"/>
    </location>
</feature>
<evidence type="ECO:0000313" key="4">
    <source>
        <dbReference type="EMBL" id="PUA31516.1"/>
    </source>
</evidence>
<dbReference type="Proteomes" id="UP000244066">
    <property type="component" value="Unassembled WGS sequence"/>
</dbReference>
<name>A0A2R7Y1U8_9ARCH</name>
<proteinExistence type="inferred from homology"/>
<dbReference type="Gene3D" id="3.90.1140.10">
    <property type="entry name" value="Cyclic phosphodiesterase"/>
    <property type="match status" value="1"/>
</dbReference>
<dbReference type="NCBIfam" id="TIGR02258">
    <property type="entry name" value="2_5_ligase"/>
    <property type="match status" value="1"/>
</dbReference>
<gene>
    <name evidence="4" type="ORF">B9J98_06095</name>
</gene>
<comment type="caution">
    <text evidence="4">The sequence shown here is derived from an EMBL/GenBank/DDBJ whole genome shotgun (WGS) entry which is preliminary data.</text>
</comment>
<accession>A0A2R7Y1U8</accession>
<dbReference type="InterPro" id="IPR009097">
    <property type="entry name" value="Cyclic_Pdiesterase"/>
</dbReference>
<sequence>MGPQNLIRCFIAVEVSEPSIVEKVSAVQSRLESTGADIKLVEHDNLHLTLWFLGEIAEPRLRQVMEAMRKVRFNKFSINLRGIGYFPGGGRINVIWIGVEDPSGSLKSIHSQLVRLLEPIGFKPEDREFTPHLTICRVKSVRDKSRLVSTIKDVESMEFGSQPVEKLYLKRSVLTPKGPIYSNLFVVEGE</sequence>
<feature type="active site" description="Proton acceptor" evidence="2">
    <location>
        <position position="132"/>
    </location>
</feature>
<feature type="short sequence motif" description="HXTX 1" evidence="2">
    <location>
        <begin position="47"/>
        <end position="50"/>
    </location>
</feature>
<evidence type="ECO:0000259" key="3">
    <source>
        <dbReference type="Pfam" id="PF02834"/>
    </source>
</evidence>
<dbReference type="GO" id="GO:0004113">
    <property type="term" value="F:2',3'-cyclic-nucleotide 3'-phosphodiesterase activity"/>
    <property type="evidence" value="ECO:0007669"/>
    <property type="project" value="InterPro"/>
</dbReference>
<evidence type="ECO:0000256" key="1">
    <source>
        <dbReference type="ARBA" id="ARBA00022801"/>
    </source>
</evidence>
<dbReference type="EC" id="3.1.4.58" evidence="2"/>
<dbReference type="SUPFAM" id="SSF55144">
    <property type="entry name" value="LigT-like"/>
    <property type="match status" value="1"/>
</dbReference>
<dbReference type="GO" id="GO:0016874">
    <property type="term" value="F:ligase activity"/>
    <property type="evidence" value="ECO:0007669"/>
    <property type="project" value="UniProtKB-KW"/>
</dbReference>
<evidence type="ECO:0000313" key="5">
    <source>
        <dbReference type="Proteomes" id="UP000244066"/>
    </source>
</evidence>
<keyword evidence="1 2" id="KW-0378">Hydrolase</keyword>
<comment type="function">
    <text evidence="2">Hydrolyzes RNA 2',3'-cyclic phosphodiester to an RNA 2'-phosphomonoester.</text>
</comment>
<dbReference type="PANTHER" id="PTHR35561:SF1">
    <property type="entry name" value="RNA 2',3'-CYCLIC PHOSPHODIESTERASE"/>
    <property type="match status" value="1"/>
</dbReference>
<dbReference type="PANTHER" id="PTHR35561">
    <property type="entry name" value="RNA 2',3'-CYCLIC PHOSPHODIESTERASE"/>
    <property type="match status" value="1"/>
</dbReference>
<evidence type="ECO:0000256" key="2">
    <source>
        <dbReference type="HAMAP-Rule" id="MF_01940"/>
    </source>
</evidence>
<dbReference type="Pfam" id="PF02834">
    <property type="entry name" value="LigT_PEase"/>
    <property type="match status" value="2"/>
</dbReference>
<dbReference type="InterPro" id="IPR004175">
    <property type="entry name" value="RNA_CPDase"/>
</dbReference>
<feature type="active site" description="Proton donor" evidence="2">
    <location>
        <position position="47"/>
    </location>
</feature>
<organism evidence="4 5">
    <name type="scientific">Candidatus Terraquivivens tikiterensis</name>
    <dbReference type="NCBI Taxonomy" id="1980982"/>
    <lineage>
        <taxon>Archaea</taxon>
        <taxon>Nitrososphaerota</taxon>
        <taxon>Candidatus Wolframiiraptoraceae</taxon>
        <taxon>Candidatus Terraquivivens</taxon>
    </lineage>
</organism>
<dbReference type="GO" id="GO:0008664">
    <property type="term" value="F:RNA 2',3'-cyclic 3'-phosphodiesterase activity"/>
    <property type="evidence" value="ECO:0007669"/>
    <property type="project" value="UniProtKB-EC"/>
</dbReference>
<keyword evidence="4" id="KW-0436">Ligase</keyword>
<feature type="short sequence motif" description="HXTX 2" evidence="2">
    <location>
        <begin position="132"/>
        <end position="135"/>
    </location>
</feature>
<comment type="similarity">
    <text evidence="2">Belongs to the 2H phosphoesterase superfamily. ThpR family.</text>
</comment>